<accession>A0A919JR74</accession>
<evidence type="ECO:0000256" key="1">
    <source>
        <dbReference type="SAM" id="Phobius"/>
    </source>
</evidence>
<dbReference type="RefSeq" id="WP_203776444.1">
    <property type="nucleotide sequence ID" value="NZ_BAAAYJ010000090.1"/>
</dbReference>
<evidence type="ECO:0000313" key="3">
    <source>
        <dbReference type="Proteomes" id="UP000647172"/>
    </source>
</evidence>
<name>A0A919JR74_9ACTN</name>
<protein>
    <recommendedName>
        <fullName evidence="4">SHOCT domain-containing protein</fullName>
    </recommendedName>
</protein>
<evidence type="ECO:0000313" key="2">
    <source>
        <dbReference type="EMBL" id="GIE53972.1"/>
    </source>
</evidence>
<comment type="caution">
    <text evidence="2">The sequence shown here is derived from an EMBL/GenBank/DDBJ whole genome shotgun (WGS) entry which is preliminary data.</text>
</comment>
<gene>
    <name evidence="2" type="ORF">Ani05nite_75060</name>
</gene>
<evidence type="ECO:0008006" key="4">
    <source>
        <dbReference type="Google" id="ProtNLM"/>
    </source>
</evidence>
<dbReference type="Proteomes" id="UP000647172">
    <property type="component" value="Unassembled WGS sequence"/>
</dbReference>
<feature type="transmembrane region" description="Helical" evidence="1">
    <location>
        <begin position="12"/>
        <end position="35"/>
    </location>
</feature>
<proteinExistence type="predicted"/>
<keyword evidence="1" id="KW-0472">Membrane</keyword>
<reference evidence="2" key="1">
    <citation type="submission" date="2021-01" db="EMBL/GenBank/DDBJ databases">
        <title>Whole genome shotgun sequence of Actinoplanes nipponensis NBRC 14063.</title>
        <authorList>
            <person name="Komaki H."/>
            <person name="Tamura T."/>
        </authorList>
    </citation>
    <scope>NUCLEOTIDE SEQUENCE</scope>
    <source>
        <strain evidence="2">NBRC 14063</strain>
    </source>
</reference>
<sequence>MMYYGTGMNGWGMALMTLSGLLFWGLIIAGIVVVIRHTGAVAPRGGPVAHGPNPQQVLADRFARGDIDEEQYVRSLKILNETMPGG</sequence>
<keyword evidence="1" id="KW-0812">Transmembrane</keyword>
<organism evidence="2 3">
    <name type="scientific">Actinoplanes nipponensis</name>
    <dbReference type="NCBI Taxonomy" id="135950"/>
    <lineage>
        <taxon>Bacteria</taxon>
        <taxon>Bacillati</taxon>
        <taxon>Actinomycetota</taxon>
        <taxon>Actinomycetes</taxon>
        <taxon>Micromonosporales</taxon>
        <taxon>Micromonosporaceae</taxon>
        <taxon>Actinoplanes</taxon>
    </lineage>
</organism>
<keyword evidence="1" id="KW-1133">Transmembrane helix</keyword>
<dbReference type="AlphaFoldDB" id="A0A919JR74"/>
<dbReference type="EMBL" id="BOMQ01000092">
    <property type="protein sequence ID" value="GIE53972.1"/>
    <property type="molecule type" value="Genomic_DNA"/>
</dbReference>
<keyword evidence="3" id="KW-1185">Reference proteome</keyword>